<gene>
    <name evidence="6" type="ORF">FNA67_15535</name>
</gene>
<name>A0A5B9DQ27_9HYPH</name>
<evidence type="ECO:0000256" key="5">
    <source>
        <dbReference type="RuleBase" id="RU363041"/>
    </source>
</evidence>
<evidence type="ECO:0000256" key="2">
    <source>
        <dbReference type="ARBA" id="ARBA00022692"/>
    </source>
</evidence>
<dbReference type="PANTHER" id="PTHR43483:SF3">
    <property type="entry name" value="MEMBRANE TRANSPORTER PROTEIN HI_0806-RELATED"/>
    <property type="match status" value="1"/>
</dbReference>
<feature type="transmembrane region" description="Helical" evidence="5">
    <location>
        <begin position="33"/>
        <end position="53"/>
    </location>
</feature>
<dbReference type="AlphaFoldDB" id="A0A5B9DQ27"/>
<dbReference type="OrthoDB" id="457670at2"/>
<dbReference type="Proteomes" id="UP000321062">
    <property type="component" value="Chromosome"/>
</dbReference>
<feature type="transmembrane region" description="Helical" evidence="5">
    <location>
        <begin position="145"/>
        <end position="163"/>
    </location>
</feature>
<evidence type="ECO:0000256" key="1">
    <source>
        <dbReference type="ARBA" id="ARBA00004141"/>
    </source>
</evidence>
<dbReference type="KEGG" id="yti:FNA67_15535"/>
<sequence>MAGHLSFRTSIGAAPAAGGRAHHRRLSVTIGELAGYWPFVVGLLVTGAFSGVFAGLLGIGGGAIIVPALGWALSLMGYDSDVVQHVAVATSLAIIIPTGIMSARSHYKRGAVDTRALKLWVPFIFVGTLIGGLMAGMFSGNTLRLVFGVMSLFIAANIVLPFQTRLMGHLSGSALTHRISAFVVGYVSALMGTGGGSLSVPTLAAFGETMHKAVGTGAAIGVAIAVGGTIGFIISGWTATGLPPLSVGYINLVALVIVGAMAAFCAPVGVAIAHRLDQKTLKYVFAVFLTLVGAQMIWKALM</sequence>
<comment type="similarity">
    <text evidence="5">Belongs to the 4-toluene sulfonate uptake permease (TSUP) (TC 2.A.102) family.</text>
</comment>
<dbReference type="InterPro" id="IPR002781">
    <property type="entry name" value="TM_pro_TauE-like"/>
</dbReference>
<keyword evidence="2 5" id="KW-0812">Transmembrane</keyword>
<protein>
    <recommendedName>
        <fullName evidence="5">Probable membrane transporter protein</fullName>
    </recommendedName>
</protein>
<reference evidence="6 7" key="1">
    <citation type="journal article" date="2015" name="Int. J. Syst. Evol. Microbiol.">
        <title>Youhaiella tibetensis gen. nov., sp. nov., isolated from subsurface sediment.</title>
        <authorList>
            <person name="Wang Y.X."/>
            <person name="Huang F.Q."/>
            <person name="Nogi Y."/>
            <person name="Pang S.J."/>
            <person name="Wang P.K."/>
            <person name="Lv J."/>
        </authorList>
    </citation>
    <scope>NUCLEOTIDE SEQUENCE [LARGE SCALE GENOMIC DNA]</scope>
    <source>
        <strain evidence="7">fig4</strain>
    </source>
</reference>
<dbReference type="PANTHER" id="PTHR43483">
    <property type="entry name" value="MEMBRANE TRANSPORTER PROTEIN HI_0806-RELATED"/>
    <property type="match status" value="1"/>
</dbReference>
<dbReference type="EMBL" id="CP041690">
    <property type="protein sequence ID" value="QEE21510.1"/>
    <property type="molecule type" value="Genomic_DNA"/>
</dbReference>
<feature type="transmembrane region" description="Helical" evidence="5">
    <location>
        <begin position="218"/>
        <end position="237"/>
    </location>
</feature>
<organism evidence="6 7">
    <name type="scientific">Paradevosia tibetensis</name>
    <dbReference type="NCBI Taxonomy" id="1447062"/>
    <lineage>
        <taxon>Bacteria</taxon>
        <taxon>Pseudomonadati</taxon>
        <taxon>Pseudomonadota</taxon>
        <taxon>Alphaproteobacteria</taxon>
        <taxon>Hyphomicrobiales</taxon>
        <taxon>Devosiaceae</taxon>
        <taxon>Paradevosia</taxon>
    </lineage>
</organism>
<evidence type="ECO:0000256" key="4">
    <source>
        <dbReference type="ARBA" id="ARBA00023136"/>
    </source>
</evidence>
<feature type="transmembrane region" description="Helical" evidence="5">
    <location>
        <begin position="280"/>
        <end position="298"/>
    </location>
</feature>
<evidence type="ECO:0000313" key="7">
    <source>
        <dbReference type="Proteomes" id="UP000321062"/>
    </source>
</evidence>
<proteinExistence type="inferred from homology"/>
<feature type="transmembrane region" description="Helical" evidence="5">
    <location>
        <begin position="183"/>
        <end position="206"/>
    </location>
</feature>
<feature type="transmembrane region" description="Helical" evidence="5">
    <location>
        <begin position="249"/>
        <end position="273"/>
    </location>
</feature>
<dbReference type="GO" id="GO:0005886">
    <property type="term" value="C:plasma membrane"/>
    <property type="evidence" value="ECO:0007669"/>
    <property type="project" value="UniProtKB-SubCell"/>
</dbReference>
<keyword evidence="3 5" id="KW-1133">Transmembrane helix</keyword>
<feature type="transmembrane region" description="Helical" evidence="5">
    <location>
        <begin position="119"/>
        <end position="138"/>
    </location>
</feature>
<keyword evidence="4 5" id="KW-0472">Membrane</keyword>
<evidence type="ECO:0000256" key="3">
    <source>
        <dbReference type="ARBA" id="ARBA00022989"/>
    </source>
</evidence>
<feature type="transmembrane region" description="Helical" evidence="5">
    <location>
        <begin position="85"/>
        <end position="107"/>
    </location>
</feature>
<feature type="transmembrane region" description="Helical" evidence="5">
    <location>
        <begin position="59"/>
        <end position="78"/>
    </location>
</feature>
<keyword evidence="5" id="KW-1003">Cell membrane</keyword>
<keyword evidence="7" id="KW-1185">Reference proteome</keyword>
<accession>A0A5B9DQ27</accession>
<evidence type="ECO:0000313" key="6">
    <source>
        <dbReference type="EMBL" id="QEE21510.1"/>
    </source>
</evidence>
<comment type="subcellular location">
    <subcellularLocation>
        <location evidence="5">Cell membrane</location>
        <topology evidence="5">Multi-pass membrane protein</topology>
    </subcellularLocation>
    <subcellularLocation>
        <location evidence="1">Membrane</location>
        <topology evidence="1">Multi-pass membrane protein</topology>
    </subcellularLocation>
</comment>
<dbReference type="Pfam" id="PF01925">
    <property type="entry name" value="TauE"/>
    <property type="match status" value="1"/>
</dbReference>